<dbReference type="OrthoDB" id="67652at2"/>
<keyword evidence="2" id="KW-1185">Reference proteome</keyword>
<dbReference type="InterPro" id="IPR052949">
    <property type="entry name" value="PA_immunity-related"/>
</dbReference>
<dbReference type="AlphaFoldDB" id="A0A2V4XSU8"/>
<dbReference type="SUPFAM" id="SSF141571">
    <property type="entry name" value="Pentapeptide repeat-like"/>
    <property type="match status" value="1"/>
</dbReference>
<dbReference type="PANTHER" id="PTHR42999:SF1">
    <property type="entry name" value="PENTAPEPTIDE REPEAT-CONTAINING PROTEIN"/>
    <property type="match status" value="1"/>
</dbReference>
<dbReference type="Pfam" id="PF00805">
    <property type="entry name" value="Pentapeptide"/>
    <property type="match status" value="1"/>
</dbReference>
<dbReference type="PANTHER" id="PTHR42999">
    <property type="entry name" value="ANTIBIOTIC RESISTANCE PROTEIN MCBG"/>
    <property type="match status" value="1"/>
</dbReference>
<protein>
    <submittedName>
        <fullName evidence="1">Uncharacterized protein YjbI with pentapeptide repeats</fullName>
    </submittedName>
</protein>
<accession>A0A2V4XSU8</accession>
<name>A0A2V4XSU8_9FLAO</name>
<evidence type="ECO:0000313" key="1">
    <source>
        <dbReference type="EMBL" id="PYE81431.1"/>
    </source>
</evidence>
<organism evidence="1 2">
    <name type="scientific">Winogradskyella epiphytica</name>
    <dbReference type="NCBI Taxonomy" id="262005"/>
    <lineage>
        <taxon>Bacteria</taxon>
        <taxon>Pseudomonadati</taxon>
        <taxon>Bacteroidota</taxon>
        <taxon>Flavobacteriia</taxon>
        <taxon>Flavobacteriales</taxon>
        <taxon>Flavobacteriaceae</taxon>
        <taxon>Winogradskyella</taxon>
    </lineage>
</organism>
<dbReference type="RefSeq" id="WP_110474841.1">
    <property type="nucleotide sequence ID" value="NZ_BMWQ01000002.1"/>
</dbReference>
<dbReference type="EMBL" id="QJTD01000002">
    <property type="protein sequence ID" value="PYE81431.1"/>
    <property type="molecule type" value="Genomic_DNA"/>
</dbReference>
<comment type="caution">
    <text evidence="1">The sequence shown here is derived from an EMBL/GenBank/DDBJ whole genome shotgun (WGS) entry which is preliminary data.</text>
</comment>
<evidence type="ECO:0000313" key="2">
    <source>
        <dbReference type="Proteomes" id="UP000248054"/>
    </source>
</evidence>
<gene>
    <name evidence="1" type="ORF">DFQ11_1024</name>
</gene>
<sequence>MILPVIDNQTFSKQDYAKDDLLKAEYEDCTFINCDFNNSDLTSVAFLTCEFIDCNFSNANITQTTFNNVNFKGCKLLGVKFHRCNEFLLSFSCSDCLINFSSFYKVKLNQTKFYKCILHQVDFTDAQAKHAIFDDCDLSQSIFYNTNLEHADLSSAYNFSIDPSLNQIKNAYFSKSNLIGLLNAFKIRVKD</sequence>
<reference evidence="1 2" key="1">
    <citation type="submission" date="2018-06" db="EMBL/GenBank/DDBJ databases">
        <title>Genomic Encyclopedia of Type Strains, Phase III (KMG-III): the genomes of soil and plant-associated and newly described type strains.</title>
        <authorList>
            <person name="Whitman W."/>
        </authorList>
    </citation>
    <scope>NUCLEOTIDE SEQUENCE [LARGE SCALE GENOMIC DNA]</scope>
    <source>
        <strain evidence="1 2">CECT 7945</strain>
    </source>
</reference>
<proteinExistence type="predicted"/>
<dbReference type="Pfam" id="PF13599">
    <property type="entry name" value="Pentapeptide_4"/>
    <property type="match status" value="1"/>
</dbReference>
<dbReference type="Proteomes" id="UP000248054">
    <property type="component" value="Unassembled WGS sequence"/>
</dbReference>
<dbReference type="InterPro" id="IPR001646">
    <property type="entry name" value="5peptide_repeat"/>
</dbReference>
<dbReference type="Gene3D" id="2.160.20.80">
    <property type="entry name" value="E3 ubiquitin-protein ligase SopA"/>
    <property type="match status" value="1"/>
</dbReference>